<dbReference type="EMBL" id="JABFAD010320107">
    <property type="protein sequence ID" value="MBA0818684.1"/>
    <property type="molecule type" value="Genomic_DNA"/>
</dbReference>
<gene>
    <name evidence="2" type="ORF">Gohar_021146</name>
</gene>
<evidence type="ECO:0000259" key="1">
    <source>
        <dbReference type="Pfam" id="PF00561"/>
    </source>
</evidence>
<organism evidence="2 3">
    <name type="scientific">Gossypium harknessii</name>
    <dbReference type="NCBI Taxonomy" id="34285"/>
    <lineage>
        <taxon>Eukaryota</taxon>
        <taxon>Viridiplantae</taxon>
        <taxon>Streptophyta</taxon>
        <taxon>Embryophyta</taxon>
        <taxon>Tracheophyta</taxon>
        <taxon>Spermatophyta</taxon>
        <taxon>Magnoliopsida</taxon>
        <taxon>eudicotyledons</taxon>
        <taxon>Gunneridae</taxon>
        <taxon>Pentapetalae</taxon>
        <taxon>rosids</taxon>
        <taxon>malvids</taxon>
        <taxon>Malvales</taxon>
        <taxon>Malvaceae</taxon>
        <taxon>Malvoideae</taxon>
        <taxon>Gossypium</taxon>
    </lineage>
</organism>
<keyword evidence="3" id="KW-1185">Reference proteome</keyword>
<accession>A0A7J9IAM7</accession>
<dbReference type="PANTHER" id="PTHR43689">
    <property type="entry name" value="HYDROLASE"/>
    <property type="match status" value="1"/>
</dbReference>
<dbReference type="Gene3D" id="3.40.50.1820">
    <property type="entry name" value="alpha/beta hydrolase"/>
    <property type="match status" value="1"/>
</dbReference>
<name>A0A7J9IAM7_9ROSI</name>
<dbReference type="SUPFAM" id="SSF53474">
    <property type="entry name" value="alpha/beta-Hydrolases"/>
    <property type="match status" value="1"/>
</dbReference>
<feature type="domain" description="AB hydrolase-1" evidence="1">
    <location>
        <begin position="177"/>
        <end position="283"/>
    </location>
</feature>
<sequence>MLNQITSSLSMSDSTFLGKWRRKCAKHLLSAPNFVVFSYLDFLDSVFCVIYKHLDLLFEGKASPCYCTTKKIDINGQLSDDNEISQTLQYGKRKKLKELVVLLRFVEDLLNKSKGFEAIYSSKNRKNGDFYRVGNRWSDCGCDSCISWMKTDDPKLHVEVNKASSQAMGNPNPTENVIFIHGILSSSSFWTKTLFPKLSESKKIKEYQMYAVDILGHGKSPKPRDNLYTLKEHVEWIEKSLICEYKLNSFHVVAHSMGCIIGLALAAKHSTSLKSITLVAPPYFPSKEGVETRALKWLTPKRLWPPTAFIWSIMVCRDKTIPPDSRHNIKTKFPDVERLNIPNAGHRSIILTRETDFAHNLFHIWENTASHHHHHAHTEEDEGRKKILGIIPKLWFTPCMLMCLEYGHFVPCGLGGVRVLSDRFCYGSWIQASTLNGCIGEQEYPIQKDIGEQESKGFVARYAGFLAAIDTMDGAAKAGVDRSNLFEVAKFFLCWLEVCAFDFGTFKELFDIFFLVFVGLCSPSVVGVSFH</sequence>
<dbReference type="OrthoDB" id="284184at2759"/>
<evidence type="ECO:0000313" key="3">
    <source>
        <dbReference type="Proteomes" id="UP000593560"/>
    </source>
</evidence>
<proteinExistence type="predicted"/>
<dbReference type="AlphaFoldDB" id="A0A7J9IAM7"/>
<evidence type="ECO:0000313" key="2">
    <source>
        <dbReference type="EMBL" id="MBA0818684.1"/>
    </source>
</evidence>
<reference evidence="2 3" key="1">
    <citation type="journal article" date="2019" name="Genome Biol. Evol.">
        <title>Insights into the evolution of the New World diploid cottons (Gossypium, subgenus Houzingenia) based on genome sequencing.</title>
        <authorList>
            <person name="Grover C.E."/>
            <person name="Arick M.A. 2nd"/>
            <person name="Thrash A."/>
            <person name="Conover J.L."/>
            <person name="Sanders W.S."/>
            <person name="Peterson D.G."/>
            <person name="Frelichowski J.E."/>
            <person name="Scheffler J.A."/>
            <person name="Scheffler B.E."/>
            <person name="Wendel J.F."/>
        </authorList>
    </citation>
    <scope>NUCLEOTIDE SEQUENCE [LARGE SCALE GENOMIC DNA]</scope>
    <source>
        <strain evidence="2">0</strain>
        <tissue evidence="2">Leaf</tissue>
    </source>
</reference>
<dbReference type="Proteomes" id="UP000593560">
    <property type="component" value="Unassembled WGS sequence"/>
</dbReference>
<dbReference type="Pfam" id="PF00561">
    <property type="entry name" value="Abhydrolase_1"/>
    <property type="match status" value="1"/>
</dbReference>
<protein>
    <recommendedName>
        <fullName evidence="1">AB hydrolase-1 domain-containing protein</fullName>
    </recommendedName>
</protein>
<dbReference type="InterPro" id="IPR029058">
    <property type="entry name" value="AB_hydrolase_fold"/>
</dbReference>
<dbReference type="InterPro" id="IPR000073">
    <property type="entry name" value="AB_hydrolase_1"/>
</dbReference>
<dbReference type="PANTHER" id="PTHR43689:SF14">
    <property type="entry name" value="LYSOPHOSPHOLIPASE BODYGUARD 4-RELATED"/>
    <property type="match status" value="1"/>
</dbReference>
<comment type="caution">
    <text evidence="2">The sequence shown here is derived from an EMBL/GenBank/DDBJ whole genome shotgun (WGS) entry which is preliminary data.</text>
</comment>